<sequence>MEKMCTKGIHEYNRRKRSPGLRFWLAGICIVCFMLLSILGACTQMDGFVPGPGKKPVTDGQSYTVRFAPLRIEEGTATRAAQIVASGRLRLLVYPAGASITTDQPAGQKLYDVTDGQMTVVSGDSDLELSAGNYHFYALMPGESVLPVLGVTPVAFTHGQDIHASMTKVSVSEGAVVTLTPLAHKASRLEFVIEKAADATYQALGQPSQMVLYSQPHGPVAFKLDDTGGNFRTVAGLDTLRFDAFAPQSAPETGYRQDRVVLPRPVGDFNIAIDTQIDLGDGKGMTNCTVKGQIENRMFDPGKYYHFRIRVRDLREGGDIMLVVTDWNRLGWDGSMGGSGQEILAGQWTGITYGDDMGV</sequence>
<organism evidence="2 3">
    <name type="scientific">Parabacteroides chinchillae</name>
    <dbReference type="NCBI Taxonomy" id="871327"/>
    <lineage>
        <taxon>Bacteria</taxon>
        <taxon>Pseudomonadati</taxon>
        <taxon>Bacteroidota</taxon>
        <taxon>Bacteroidia</taxon>
        <taxon>Bacteroidales</taxon>
        <taxon>Tannerellaceae</taxon>
        <taxon>Parabacteroides</taxon>
    </lineage>
</organism>
<comment type="caution">
    <text evidence="2">The sequence shown here is derived from an EMBL/GenBank/DDBJ whole genome shotgun (WGS) entry which is preliminary data.</text>
</comment>
<dbReference type="InterPro" id="IPR029231">
    <property type="entry name" value="Mfa-like_2"/>
</dbReference>
<name>A0A8G2F4W3_9BACT</name>
<keyword evidence="1" id="KW-0812">Transmembrane</keyword>
<accession>A0A8G2F4W3</accession>
<dbReference type="Proteomes" id="UP000236725">
    <property type="component" value="Unassembled WGS sequence"/>
</dbReference>
<feature type="transmembrane region" description="Helical" evidence="1">
    <location>
        <begin position="21"/>
        <end position="41"/>
    </location>
</feature>
<evidence type="ECO:0000256" key="1">
    <source>
        <dbReference type="SAM" id="Phobius"/>
    </source>
</evidence>
<gene>
    <name evidence="2" type="ORF">SAMN05444001_11398</name>
</gene>
<dbReference type="AlphaFoldDB" id="A0A8G2F4W3"/>
<proteinExistence type="predicted"/>
<dbReference type="Pfam" id="PF15415">
    <property type="entry name" value="Mfa_like_2"/>
    <property type="match status" value="1"/>
</dbReference>
<dbReference type="RefSeq" id="WP_103983836.1">
    <property type="nucleotide sequence ID" value="NZ_FNVS01000013.1"/>
</dbReference>
<evidence type="ECO:0000313" key="3">
    <source>
        <dbReference type="Proteomes" id="UP000236725"/>
    </source>
</evidence>
<keyword evidence="3" id="KW-1185">Reference proteome</keyword>
<reference evidence="2 3" key="1">
    <citation type="submission" date="2016-10" db="EMBL/GenBank/DDBJ databases">
        <authorList>
            <person name="Varghese N."/>
            <person name="Submissions S."/>
        </authorList>
    </citation>
    <scope>NUCLEOTIDE SEQUENCE [LARGE SCALE GENOMIC DNA]</scope>
    <source>
        <strain evidence="2 3">DSM 29073</strain>
    </source>
</reference>
<protein>
    <submittedName>
        <fullName evidence="2">Uncharacterized protein</fullName>
    </submittedName>
</protein>
<keyword evidence="1" id="KW-0472">Membrane</keyword>
<keyword evidence="1" id="KW-1133">Transmembrane helix</keyword>
<dbReference type="EMBL" id="FNVS01000013">
    <property type="protein sequence ID" value="SEG06129.1"/>
    <property type="molecule type" value="Genomic_DNA"/>
</dbReference>
<evidence type="ECO:0000313" key="2">
    <source>
        <dbReference type="EMBL" id="SEG06129.1"/>
    </source>
</evidence>